<dbReference type="Pfam" id="PF04542">
    <property type="entry name" value="Sigma70_r2"/>
    <property type="match status" value="1"/>
</dbReference>
<dbReference type="InterPro" id="IPR036388">
    <property type="entry name" value="WH-like_DNA-bd_sf"/>
</dbReference>
<keyword evidence="5" id="KW-0804">Transcription</keyword>
<evidence type="ECO:0000256" key="2">
    <source>
        <dbReference type="ARBA" id="ARBA00023015"/>
    </source>
</evidence>
<feature type="region of interest" description="Disordered" evidence="6">
    <location>
        <begin position="1"/>
        <end position="34"/>
    </location>
</feature>
<evidence type="ECO:0000256" key="1">
    <source>
        <dbReference type="ARBA" id="ARBA00010641"/>
    </source>
</evidence>
<dbReference type="GO" id="GO:0003677">
    <property type="term" value="F:DNA binding"/>
    <property type="evidence" value="ECO:0007669"/>
    <property type="project" value="UniProtKB-KW"/>
</dbReference>
<dbReference type="InterPro" id="IPR013325">
    <property type="entry name" value="RNA_pol_sigma_r2"/>
</dbReference>
<feature type="domain" description="RNA polymerase sigma-70 region 2" evidence="7">
    <location>
        <begin position="53"/>
        <end position="121"/>
    </location>
</feature>
<dbReference type="InterPro" id="IPR039425">
    <property type="entry name" value="RNA_pol_sigma-70-like"/>
</dbReference>
<organism evidence="8 9">
    <name type="scientific">Geodermatophilus siccatus</name>
    <dbReference type="NCBI Taxonomy" id="1137991"/>
    <lineage>
        <taxon>Bacteria</taxon>
        <taxon>Bacillati</taxon>
        <taxon>Actinomycetota</taxon>
        <taxon>Actinomycetes</taxon>
        <taxon>Geodermatophilales</taxon>
        <taxon>Geodermatophilaceae</taxon>
        <taxon>Geodermatophilus</taxon>
    </lineage>
</organism>
<sequence>MCTLHDSLDALPQDDPGRGAQRCTPGPGTAGQPDPAALVEAARRGEPCAWQGLVQRFTPLVRAITSRYRLGEHDAEDVAQVTWLRLVEHLHRLREPLALPGWIATTAHHESLRLARGRARTLPVDPLDDSAQAFLEHDPDVDADLLQAEQVEAVREGLADLPTAQRDLLLLLVADPPLSYREISAMLGMPIGSIGPTRARTLARLEATPAVSRYLAADRRGVTHRPCAA</sequence>
<dbReference type="Proteomes" id="UP000198680">
    <property type="component" value="Unassembled WGS sequence"/>
</dbReference>
<dbReference type="InterPro" id="IPR007627">
    <property type="entry name" value="RNA_pol_sigma70_r2"/>
</dbReference>
<dbReference type="STRING" id="1137991.SAMN05660642_01335"/>
<dbReference type="EMBL" id="FNHE01000003">
    <property type="protein sequence ID" value="SDM01459.1"/>
    <property type="molecule type" value="Genomic_DNA"/>
</dbReference>
<dbReference type="SUPFAM" id="SSF88946">
    <property type="entry name" value="Sigma2 domain of RNA polymerase sigma factors"/>
    <property type="match status" value="1"/>
</dbReference>
<dbReference type="NCBIfam" id="TIGR02937">
    <property type="entry name" value="sigma70-ECF"/>
    <property type="match status" value="1"/>
</dbReference>
<evidence type="ECO:0000313" key="8">
    <source>
        <dbReference type="EMBL" id="SDM01459.1"/>
    </source>
</evidence>
<dbReference type="OrthoDB" id="265863at2"/>
<dbReference type="RefSeq" id="WP_091215478.1">
    <property type="nucleotide sequence ID" value="NZ_FNHE01000003.1"/>
</dbReference>
<evidence type="ECO:0000256" key="3">
    <source>
        <dbReference type="ARBA" id="ARBA00023082"/>
    </source>
</evidence>
<reference evidence="9" key="1">
    <citation type="submission" date="2016-10" db="EMBL/GenBank/DDBJ databases">
        <authorList>
            <person name="Varghese N."/>
            <person name="Submissions S."/>
        </authorList>
    </citation>
    <scope>NUCLEOTIDE SEQUENCE [LARGE SCALE GENOMIC DNA]</scope>
    <source>
        <strain evidence="9">DSM 45419</strain>
    </source>
</reference>
<evidence type="ECO:0000256" key="5">
    <source>
        <dbReference type="ARBA" id="ARBA00023163"/>
    </source>
</evidence>
<dbReference type="Gene3D" id="1.10.1740.10">
    <property type="match status" value="1"/>
</dbReference>
<accession>A0A1G9PRV9</accession>
<proteinExistence type="inferred from homology"/>
<dbReference type="GO" id="GO:0016987">
    <property type="term" value="F:sigma factor activity"/>
    <property type="evidence" value="ECO:0007669"/>
    <property type="project" value="UniProtKB-KW"/>
</dbReference>
<dbReference type="GO" id="GO:0006352">
    <property type="term" value="P:DNA-templated transcription initiation"/>
    <property type="evidence" value="ECO:0007669"/>
    <property type="project" value="InterPro"/>
</dbReference>
<evidence type="ECO:0000256" key="6">
    <source>
        <dbReference type="SAM" id="MobiDB-lite"/>
    </source>
</evidence>
<keyword evidence="2" id="KW-0805">Transcription regulation</keyword>
<dbReference type="PANTHER" id="PTHR43133:SF8">
    <property type="entry name" value="RNA POLYMERASE SIGMA FACTOR HI_1459-RELATED"/>
    <property type="match status" value="1"/>
</dbReference>
<dbReference type="AlphaFoldDB" id="A0A1G9PRV9"/>
<comment type="similarity">
    <text evidence="1">Belongs to the sigma-70 factor family. ECF subfamily.</text>
</comment>
<gene>
    <name evidence="8" type="ORF">SAMN05660642_01335</name>
</gene>
<dbReference type="PANTHER" id="PTHR43133">
    <property type="entry name" value="RNA POLYMERASE ECF-TYPE SIGMA FACTO"/>
    <property type="match status" value="1"/>
</dbReference>
<name>A0A1G9PRV9_9ACTN</name>
<dbReference type="InterPro" id="IPR014284">
    <property type="entry name" value="RNA_pol_sigma-70_dom"/>
</dbReference>
<keyword evidence="4" id="KW-0238">DNA-binding</keyword>
<evidence type="ECO:0000259" key="7">
    <source>
        <dbReference type="Pfam" id="PF04542"/>
    </source>
</evidence>
<dbReference type="InterPro" id="IPR013324">
    <property type="entry name" value="RNA_pol_sigma_r3/r4-like"/>
</dbReference>
<protein>
    <submittedName>
        <fullName evidence="8">RNA polymerase sigma factor, sigma-70 family</fullName>
    </submittedName>
</protein>
<dbReference type="SUPFAM" id="SSF88659">
    <property type="entry name" value="Sigma3 and sigma4 domains of RNA polymerase sigma factors"/>
    <property type="match status" value="1"/>
</dbReference>
<evidence type="ECO:0000256" key="4">
    <source>
        <dbReference type="ARBA" id="ARBA00023125"/>
    </source>
</evidence>
<evidence type="ECO:0000313" key="9">
    <source>
        <dbReference type="Proteomes" id="UP000198680"/>
    </source>
</evidence>
<keyword evidence="9" id="KW-1185">Reference proteome</keyword>
<dbReference type="Gene3D" id="1.10.10.10">
    <property type="entry name" value="Winged helix-like DNA-binding domain superfamily/Winged helix DNA-binding domain"/>
    <property type="match status" value="1"/>
</dbReference>
<keyword evidence="3" id="KW-0731">Sigma factor</keyword>